<dbReference type="Proteomes" id="UP000734854">
    <property type="component" value="Unassembled WGS sequence"/>
</dbReference>
<reference evidence="2 3" key="1">
    <citation type="submission" date="2020-08" db="EMBL/GenBank/DDBJ databases">
        <title>Plant Genome Project.</title>
        <authorList>
            <person name="Zhang R.-G."/>
        </authorList>
    </citation>
    <scope>NUCLEOTIDE SEQUENCE [LARGE SCALE GENOMIC DNA]</scope>
    <source>
        <tissue evidence="2">Rhizome</tissue>
    </source>
</reference>
<proteinExistence type="predicted"/>
<organism evidence="2 3">
    <name type="scientific">Zingiber officinale</name>
    <name type="common">Ginger</name>
    <name type="synonym">Amomum zingiber</name>
    <dbReference type="NCBI Taxonomy" id="94328"/>
    <lineage>
        <taxon>Eukaryota</taxon>
        <taxon>Viridiplantae</taxon>
        <taxon>Streptophyta</taxon>
        <taxon>Embryophyta</taxon>
        <taxon>Tracheophyta</taxon>
        <taxon>Spermatophyta</taxon>
        <taxon>Magnoliopsida</taxon>
        <taxon>Liliopsida</taxon>
        <taxon>Zingiberales</taxon>
        <taxon>Zingiberaceae</taxon>
        <taxon>Zingiber</taxon>
    </lineage>
</organism>
<gene>
    <name evidence="2" type="ORF">ZIOFF_010566</name>
</gene>
<feature type="region of interest" description="Disordered" evidence="1">
    <location>
        <begin position="1"/>
        <end position="36"/>
    </location>
</feature>
<sequence length="136" mass="15154">MRHHQNLILSEDESRSKSSSFSSEFSGGKSTPRLSSGASFDVESLIQGAIVYYKKSSQWAVDSEARRSMSNADFYLLSTSKIAPKCKQAELTHQIRSSPSCCCFRGEKSNFCDAYLLLKHESNAIKDFILVVSVNK</sequence>
<accession>A0A8J5LS63</accession>
<evidence type="ECO:0000313" key="2">
    <source>
        <dbReference type="EMBL" id="KAG6528408.1"/>
    </source>
</evidence>
<feature type="compositionally biased region" description="Low complexity" evidence="1">
    <location>
        <begin position="17"/>
        <end position="30"/>
    </location>
</feature>
<name>A0A8J5LS63_ZINOF</name>
<evidence type="ECO:0000256" key="1">
    <source>
        <dbReference type="SAM" id="MobiDB-lite"/>
    </source>
</evidence>
<comment type="caution">
    <text evidence="2">The sequence shown here is derived from an EMBL/GenBank/DDBJ whole genome shotgun (WGS) entry which is preliminary data.</text>
</comment>
<evidence type="ECO:0000313" key="3">
    <source>
        <dbReference type="Proteomes" id="UP000734854"/>
    </source>
</evidence>
<protein>
    <submittedName>
        <fullName evidence="2">Uncharacterized protein</fullName>
    </submittedName>
</protein>
<dbReference type="EMBL" id="JACMSC010000003">
    <property type="protein sequence ID" value="KAG6528408.1"/>
    <property type="molecule type" value="Genomic_DNA"/>
</dbReference>
<dbReference type="AlphaFoldDB" id="A0A8J5LS63"/>
<keyword evidence="3" id="KW-1185">Reference proteome</keyword>